<protein>
    <submittedName>
        <fullName evidence="1">Uncharacterized protein</fullName>
    </submittedName>
</protein>
<gene>
    <name evidence="1" type="ORF">ALC60_00334</name>
</gene>
<dbReference type="EMBL" id="KQ982052">
    <property type="protein sequence ID" value="KYQ60709.1"/>
    <property type="molecule type" value="Genomic_DNA"/>
</dbReference>
<evidence type="ECO:0000313" key="1">
    <source>
        <dbReference type="EMBL" id="KYQ60709.1"/>
    </source>
</evidence>
<dbReference type="AlphaFoldDB" id="A0A151XJZ3"/>
<keyword evidence="2" id="KW-1185">Reference proteome</keyword>
<organism evidence="1 2">
    <name type="scientific">Mycetomoellerius zeteki</name>
    <dbReference type="NCBI Taxonomy" id="64791"/>
    <lineage>
        <taxon>Eukaryota</taxon>
        <taxon>Metazoa</taxon>
        <taxon>Ecdysozoa</taxon>
        <taxon>Arthropoda</taxon>
        <taxon>Hexapoda</taxon>
        <taxon>Insecta</taxon>
        <taxon>Pterygota</taxon>
        <taxon>Neoptera</taxon>
        <taxon>Endopterygota</taxon>
        <taxon>Hymenoptera</taxon>
        <taxon>Apocrita</taxon>
        <taxon>Aculeata</taxon>
        <taxon>Formicoidea</taxon>
        <taxon>Formicidae</taxon>
        <taxon>Myrmicinae</taxon>
        <taxon>Mycetomoellerius</taxon>
    </lineage>
</organism>
<name>A0A151XJZ3_9HYME</name>
<feature type="non-terminal residue" evidence="1">
    <location>
        <position position="1"/>
    </location>
</feature>
<proteinExistence type="predicted"/>
<evidence type="ECO:0000313" key="2">
    <source>
        <dbReference type="Proteomes" id="UP000075809"/>
    </source>
</evidence>
<reference evidence="1 2" key="1">
    <citation type="submission" date="2015-09" db="EMBL/GenBank/DDBJ databases">
        <title>Trachymyrmex zeteki WGS genome.</title>
        <authorList>
            <person name="Nygaard S."/>
            <person name="Hu H."/>
            <person name="Boomsma J."/>
            <person name="Zhang G."/>
        </authorList>
    </citation>
    <scope>NUCLEOTIDE SEQUENCE [LARGE SCALE GENOMIC DNA]</scope>
    <source>
        <strain evidence="1">Tzet28-1</strain>
        <tissue evidence="1">Whole body</tissue>
    </source>
</reference>
<accession>A0A151XJZ3</accession>
<sequence>KRVQIYNQIGLDGKVRRIHLDSNEEDKPGIRAYGLPKKHLQDNGIIERLQLGEDRIDSSLKSGRLVEAYGIPKNKMETNGFIERLSLSSTDHQAAKLDSRNENVRIRRSIRTGSENKVEKKVVSEAEDMQAQDSKVFRPLFVHRQQVAEDGSTRGMYYIEITDIYIRRINLAIIIE</sequence>
<dbReference type="Proteomes" id="UP000075809">
    <property type="component" value="Unassembled WGS sequence"/>
</dbReference>